<dbReference type="Gene3D" id="3.40.630.30">
    <property type="match status" value="1"/>
</dbReference>
<dbReference type="EMBL" id="JAVXUO010002549">
    <property type="protein sequence ID" value="KAK2971866.1"/>
    <property type="molecule type" value="Genomic_DNA"/>
</dbReference>
<dbReference type="GO" id="GO:0008080">
    <property type="term" value="F:N-acetyltransferase activity"/>
    <property type="evidence" value="ECO:0007669"/>
    <property type="project" value="InterPro"/>
</dbReference>
<keyword evidence="1" id="KW-0808">Transferase</keyword>
<evidence type="ECO:0000313" key="5">
    <source>
        <dbReference type="Proteomes" id="UP001187471"/>
    </source>
</evidence>
<organism evidence="4 5">
    <name type="scientific">Escallonia rubra</name>
    <dbReference type="NCBI Taxonomy" id="112253"/>
    <lineage>
        <taxon>Eukaryota</taxon>
        <taxon>Viridiplantae</taxon>
        <taxon>Streptophyta</taxon>
        <taxon>Embryophyta</taxon>
        <taxon>Tracheophyta</taxon>
        <taxon>Spermatophyta</taxon>
        <taxon>Magnoliopsida</taxon>
        <taxon>eudicotyledons</taxon>
        <taxon>Gunneridae</taxon>
        <taxon>Pentapetalae</taxon>
        <taxon>asterids</taxon>
        <taxon>campanulids</taxon>
        <taxon>Escalloniales</taxon>
        <taxon>Escalloniaceae</taxon>
        <taxon>Escallonia</taxon>
    </lineage>
</organism>
<dbReference type="GO" id="GO:0005737">
    <property type="term" value="C:cytoplasm"/>
    <property type="evidence" value="ECO:0007669"/>
    <property type="project" value="TreeGrafter"/>
</dbReference>
<comment type="caution">
    <text evidence="4">The sequence shown here is derived from an EMBL/GenBank/DDBJ whole genome shotgun (WGS) entry which is preliminary data.</text>
</comment>
<feature type="compositionally biased region" description="Polar residues" evidence="3">
    <location>
        <begin position="115"/>
        <end position="125"/>
    </location>
</feature>
<dbReference type="AlphaFoldDB" id="A0AA88U7R9"/>
<feature type="compositionally biased region" description="Basic and acidic residues" evidence="3">
    <location>
        <begin position="99"/>
        <end position="113"/>
    </location>
</feature>
<keyword evidence="5" id="KW-1185">Reference proteome</keyword>
<sequence length="249" mass="27568">MVLTVCKISQIDPSVVNMPQFRGKTAISCPKQSHPLSVSLNAPNPRPSSRPTSITTSLHHYGSCPYTATTTGQGEAKLNSKNATSINAIPHTLGRTSSSRKEEEYSLQHRIMDSNDPSYNIPNGSGNSGDAPRKPKRSYGVLISDESLQSRGFTLRRTIEDLNLDHLNTVFVVVGFPRRDTDKIRLALENTDTLMWYEYEKTKRPVAFARATGDGVFNAIIWDVVVDPNRPSHNAICCAFSFIAYHLTT</sequence>
<gene>
    <name evidence="4" type="ORF">RJ640_000883</name>
</gene>
<feature type="compositionally biased region" description="Low complexity" evidence="3">
    <location>
        <begin position="47"/>
        <end position="57"/>
    </location>
</feature>
<evidence type="ECO:0000256" key="2">
    <source>
        <dbReference type="ARBA" id="ARBA00023315"/>
    </source>
</evidence>
<evidence type="ECO:0000256" key="3">
    <source>
        <dbReference type="SAM" id="MobiDB-lite"/>
    </source>
</evidence>
<name>A0AA88U7R9_9ASTE</name>
<accession>A0AA88U7R9</accession>
<dbReference type="InterPro" id="IPR045039">
    <property type="entry name" value="NSI-like"/>
</dbReference>
<keyword evidence="2" id="KW-0012">Acyltransferase</keyword>
<reference evidence="4" key="1">
    <citation type="submission" date="2022-12" db="EMBL/GenBank/DDBJ databases">
        <title>Draft genome assemblies for two species of Escallonia (Escalloniales).</title>
        <authorList>
            <person name="Chanderbali A."/>
            <person name="Dervinis C."/>
            <person name="Anghel I."/>
            <person name="Soltis D."/>
            <person name="Soltis P."/>
            <person name="Zapata F."/>
        </authorList>
    </citation>
    <scope>NUCLEOTIDE SEQUENCE</scope>
    <source>
        <strain evidence="4">UCBG92.1500</strain>
        <tissue evidence="4">Leaf</tissue>
    </source>
</reference>
<dbReference type="Proteomes" id="UP001187471">
    <property type="component" value="Unassembled WGS sequence"/>
</dbReference>
<feature type="region of interest" description="Disordered" evidence="3">
    <location>
        <begin position="81"/>
        <end position="137"/>
    </location>
</feature>
<protein>
    <submittedName>
        <fullName evidence="4">Uncharacterized protein</fullName>
    </submittedName>
</protein>
<feature type="region of interest" description="Disordered" evidence="3">
    <location>
        <begin position="30"/>
        <end position="58"/>
    </location>
</feature>
<evidence type="ECO:0000313" key="4">
    <source>
        <dbReference type="EMBL" id="KAK2971866.1"/>
    </source>
</evidence>
<feature type="compositionally biased region" description="Polar residues" evidence="3">
    <location>
        <begin position="30"/>
        <end position="42"/>
    </location>
</feature>
<dbReference type="PANTHER" id="PTHR43626">
    <property type="entry name" value="ACYL-COA N-ACYLTRANSFERASE"/>
    <property type="match status" value="1"/>
</dbReference>
<proteinExistence type="predicted"/>
<evidence type="ECO:0000256" key="1">
    <source>
        <dbReference type="ARBA" id="ARBA00022679"/>
    </source>
</evidence>
<dbReference type="PANTHER" id="PTHR43626:SF1">
    <property type="entry name" value="GCN5-RELATED N-ACETYLTRANSFERASE 1, CHLOROPLASTIC"/>
    <property type="match status" value="1"/>
</dbReference>